<organism evidence="3 4">
    <name type="scientific">Paludisphaera mucosa</name>
    <dbReference type="NCBI Taxonomy" id="3030827"/>
    <lineage>
        <taxon>Bacteria</taxon>
        <taxon>Pseudomonadati</taxon>
        <taxon>Planctomycetota</taxon>
        <taxon>Planctomycetia</taxon>
        <taxon>Isosphaerales</taxon>
        <taxon>Isosphaeraceae</taxon>
        <taxon>Paludisphaera</taxon>
    </lineage>
</organism>
<keyword evidence="1" id="KW-0812">Transmembrane</keyword>
<sequence>MSVSETARPSFDDVVLQRRIMQLRRPDDVTNLLYLAREYACLVLAIGGAVVFAESRAGWGWSWWWNVPVFAAAMVLVGALQHRLAGLGHESSHYTFVKNRFLNDLIPDLFCMFPILTSVHFYRVFHMAHHQHTNDPEKDPDLLNLGRGKRAFEFPMTRQRFIALIYFCMFVAPIRFAEYQFAYMTVNTLGKGRSIYTGTVGGRWCDVYLPRLSTCLGVLYVMAINAMFVFLTTTGRPGWIVPAALVAGALGTLVAYTLPDRAVFQSPFHQAYSTRFAGSSRLWFFTVVLATLAMTRWATDGRSPAYVVLLWIVPLLSTFPFFMLLRDVYQHSNADSGRLTNSRVFFVDPFTRWAVFIYGQDMHIPHHLFPTVPHYKLAELHGLLKEQHDAYGSQVVECHGTFVGDPDHPTILDEMTKPRPPLLAGSTGG</sequence>
<feature type="domain" description="Fatty acid desaturase" evidence="2">
    <location>
        <begin position="266"/>
        <end position="392"/>
    </location>
</feature>
<feature type="transmembrane region" description="Helical" evidence="1">
    <location>
        <begin position="305"/>
        <end position="325"/>
    </location>
</feature>
<feature type="domain" description="Fatty acid desaturase" evidence="2">
    <location>
        <begin position="63"/>
        <end position="256"/>
    </location>
</feature>
<comment type="caution">
    <text evidence="3">The sequence shown here is derived from an EMBL/GenBank/DDBJ whole genome shotgun (WGS) entry which is preliminary data.</text>
</comment>
<dbReference type="EC" id="1.14.19.-" evidence="3"/>
<accession>A0ABT6F9G3</accession>
<evidence type="ECO:0000256" key="1">
    <source>
        <dbReference type="SAM" id="Phobius"/>
    </source>
</evidence>
<feature type="transmembrane region" description="Helical" evidence="1">
    <location>
        <begin position="161"/>
        <end position="177"/>
    </location>
</feature>
<feature type="transmembrane region" description="Helical" evidence="1">
    <location>
        <begin position="239"/>
        <end position="259"/>
    </location>
</feature>
<dbReference type="EMBL" id="JARRAG010000002">
    <property type="protein sequence ID" value="MDG3004199.1"/>
    <property type="molecule type" value="Genomic_DNA"/>
</dbReference>
<evidence type="ECO:0000313" key="3">
    <source>
        <dbReference type="EMBL" id="MDG3004199.1"/>
    </source>
</evidence>
<proteinExistence type="predicted"/>
<dbReference type="Proteomes" id="UP001216907">
    <property type="component" value="Unassembled WGS sequence"/>
</dbReference>
<protein>
    <submittedName>
        <fullName evidence="3">Fatty acid desaturase</fullName>
        <ecNumber evidence="3">1.14.19.-</ecNumber>
    </submittedName>
</protein>
<dbReference type="PANTHER" id="PTHR19353">
    <property type="entry name" value="FATTY ACID DESATURASE 2"/>
    <property type="match status" value="1"/>
</dbReference>
<feature type="transmembrane region" description="Helical" evidence="1">
    <location>
        <begin position="212"/>
        <end position="233"/>
    </location>
</feature>
<dbReference type="Pfam" id="PF00487">
    <property type="entry name" value="FA_desaturase"/>
    <property type="match status" value="2"/>
</dbReference>
<dbReference type="RefSeq" id="WP_277860560.1">
    <property type="nucleotide sequence ID" value="NZ_JARRAG010000002.1"/>
</dbReference>
<feature type="transmembrane region" description="Helical" evidence="1">
    <location>
        <begin position="101"/>
        <end position="122"/>
    </location>
</feature>
<reference evidence="3 4" key="1">
    <citation type="submission" date="2023-03" db="EMBL/GenBank/DDBJ databases">
        <title>Paludisphaera mucosa sp. nov. a novel planctomycete from northern fen.</title>
        <authorList>
            <person name="Ivanova A."/>
        </authorList>
    </citation>
    <scope>NUCLEOTIDE SEQUENCE [LARGE SCALE GENOMIC DNA]</scope>
    <source>
        <strain evidence="3 4">Pla2</strain>
    </source>
</reference>
<dbReference type="InterPro" id="IPR005804">
    <property type="entry name" value="FA_desaturase_dom"/>
</dbReference>
<feature type="transmembrane region" description="Helical" evidence="1">
    <location>
        <begin position="63"/>
        <end position="80"/>
    </location>
</feature>
<evidence type="ECO:0000259" key="2">
    <source>
        <dbReference type="Pfam" id="PF00487"/>
    </source>
</evidence>
<dbReference type="PANTHER" id="PTHR19353:SF19">
    <property type="entry name" value="DELTA(5) FATTY ACID DESATURASE C-RELATED"/>
    <property type="match status" value="1"/>
</dbReference>
<dbReference type="GO" id="GO:0016491">
    <property type="term" value="F:oxidoreductase activity"/>
    <property type="evidence" value="ECO:0007669"/>
    <property type="project" value="UniProtKB-KW"/>
</dbReference>
<keyword evidence="4" id="KW-1185">Reference proteome</keyword>
<feature type="transmembrane region" description="Helical" evidence="1">
    <location>
        <begin position="280"/>
        <end position="299"/>
    </location>
</feature>
<name>A0ABT6F9G3_9BACT</name>
<dbReference type="InterPro" id="IPR012171">
    <property type="entry name" value="Fatty_acid_desaturase"/>
</dbReference>
<feature type="transmembrane region" description="Helical" evidence="1">
    <location>
        <begin position="32"/>
        <end position="51"/>
    </location>
</feature>
<evidence type="ECO:0000313" key="4">
    <source>
        <dbReference type="Proteomes" id="UP001216907"/>
    </source>
</evidence>
<gene>
    <name evidence="3" type="ORF">PZE19_10465</name>
</gene>
<keyword evidence="1" id="KW-1133">Transmembrane helix</keyword>
<keyword evidence="3" id="KW-0560">Oxidoreductase</keyword>
<keyword evidence="1" id="KW-0472">Membrane</keyword>